<reference evidence="3 4" key="1">
    <citation type="submission" date="2024-09" db="EMBL/GenBank/DDBJ databases">
        <authorList>
            <person name="Sun Q."/>
            <person name="Mori K."/>
        </authorList>
    </citation>
    <scope>NUCLEOTIDE SEQUENCE [LARGE SCALE GENOMIC DNA]</scope>
    <source>
        <strain evidence="3 4">CECT 9424</strain>
    </source>
</reference>
<dbReference type="Gene3D" id="3.90.226.10">
    <property type="entry name" value="2-enoyl-CoA Hydratase, Chain A, domain 1"/>
    <property type="match status" value="1"/>
</dbReference>
<name>A0ABV5HWV7_9RHOB</name>
<organism evidence="3 4">
    <name type="scientific">Roseovarius ramblicola</name>
    <dbReference type="NCBI Taxonomy" id="2022336"/>
    <lineage>
        <taxon>Bacteria</taxon>
        <taxon>Pseudomonadati</taxon>
        <taxon>Pseudomonadota</taxon>
        <taxon>Alphaproteobacteria</taxon>
        <taxon>Rhodobacterales</taxon>
        <taxon>Roseobacteraceae</taxon>
        <taxon>Roseovarius</taxon>
    </lineage>
</organism>
<feature type="transmembrane region" description="Helical" evidence="2">
    <location>
        <begin position="13"/>
        <end position="34"/>
    </location>
</feature>
<evidence type="ECO:0008006" key="5">
    <source>
        <dbReference type="Google" id="ProtNLM"/>
    </source>
</evidence>
<feature type="compositionally biased region" description="Basic and acidic residues" evidence="1">
    <location>
        <begin position="62"/>
        <end position="83"/>
    </location>
</feature>
<dbReference type="RefSeq" id="WP_377067273.1">
    <property type="nucleotide sequence ID" value="NZ_JBHMEC010000008.1"/>
</dbReference>
<dbReference type="Proteomes" id="UP001589670">
    <property type="component" value="Unassembled WGS sequence"/>
</dbReference>
<evidence type="ECO:0000256" key="2">
    <source>
        <dbReference type="SAM" id="Phobius"/>
    </source>
</evidence>
<dbReference type="InterPro" id="IPR029045">
    <property type="entry name" value="ClpP/crotonase-like_dom_sf"/>
</dbReference>
<feature type="region of interest" description="Disordered" evidence="1">
    <location>
        <begin position="44"/>
        <end position="86"/>
    </location>
</feature>
<comment type="caution">
    <text evidence="3">The sequence shown here is derived from an EMBL/GenBank/DDBJ whole genome shotgun (WGS) entry which is preliminary data.</text>
</comment>
<keyword evidence="2" id="KW-0812">Transmembrane</keyword>
<dbReference type="SUPFAM" id="SSF52096">
    <property type="entry name" value="ClpP/crotonase"/>
    <property type="match status" value="1"/>
</dbReference>
<sequence length="255" mass="27670">MSDPEPPARARSLVARVLTGALAFQVGIAVLLVLGDMQHARFDWPGFGPKAPRLTEPVGPGDQRRLFRPDRDRPATRPARDPGDLPPRLVLTAIEGTTYRLEGTVAEGDGARVTRLLQEARPRPERLVLQSSGGSVGDALTLGRHLRAEGIDTRMLAGEYCFSACPYILVGGARRDIADDALVGVHQHYFGESTLLPASLAVEDIQAGQGAVMAYLDEMGIDPLVMRHALTTPPDEIYILLPRELRDYGFVSADD</sequence>
<accession>A0ABV5HWV7</accession>
<keyword evidence="2" id="KW-1133">Transmembrane helix</keyword>
<keyword evidence="4" id="KW-1185">Reference proteome</keyword>
<evidence type="ECO:0000256" key="1">
    <source>
        <dbReference type="SAM" id="MobiDB-lite"/>
    </source>
</evidence>
<gene>
    <name evidence="3" type="ORF">ACFFU4_03960</name>
</gene>
<proteinExistence type="predicted"/>
<dbReference type="EMBL" id="JBHMEC010000008">
    <property type="protein sequence ID" value="MFB9148902.1"/>
    <property type="molecule type" value="Genomic_DNA"/>
</dbReference>
<evidence type="ECO:0000313" key="3">
    <source>
        <dbReference type="EMBL" id="MFB9148902.1"/>
    </source>
</evidence>
<keyword evidence="2" id="KW-0472">Membrane</keyword>
<protein>
    <recommendedName>
        <fullName evidence="5">Clp protease</fullName>
    </recommendedName>
</protein>
<evidence type="ECO:0000313" key="4">
    <source>
        <dbReference type="Proteomes" id="UP001589670"/>
    </source>
</evidence>